<keyword evidence="3 6" id="KW-0812">Transmembrane</keyword>
<evidence type="ECO:0000256" key="5">
    <source>
        <dbReference type="ARBA" id="ARBA00023136"/>
    </source>
</evidence>
<evidence type="ECO:0000256" key="2">
    <source>
        <dbReference type="ARBA" id="ARBA00022475"/>
    </source>
</evidence>
<feature type="domain" description="MacB-like periplasmic core" evidence="8">
    <location>
        <begin position="1"/>
        <end position="179"/>
    </location>
</feature>
<dbReference type="PANTHER" id="PTHR30572:SF18">
    <property type="entry name" value="ABC-TYPE MACROLIDE FAMILY EXPORT SYSTEM PERMEASE COMPONENT 2"/>
    <property type="match status" value="1"/>
</dbReference>
<dbReference type="EMBL" id="QREV01000057">
    <property type="protein sequence ID" value="RDU47873.1"/>
    <property type="molecule type" value="Genomic_DNA"/>
</dbReference>
<dbReference type="Pfam" id="PF02687">
    <property type="entry name" value="FtsX"/>
    <property type="match status" value="2"/>
</dbReference>
<feature type="transmembrane region" description="Helical" evidence="6">
    <location>
        <begin position="643"/>
        <end position="668"/>
    </location>
</feature>
<reference evidence="9 12" key="2">
    <citation type="submission" date="2020-08" db="EMBL/GenBank/DDBJ databases">
        <title>Genome public.</title>
        <authorList>
            <person name="Liu C."/>
            <person name="Sun Q."/>
        </authorList>
    </citation>
    <scope>NUCLEOTIDE SEQUENCE [LARGE SCALE GENOMIC DNA]</scope>
    <source>
        <strain evidence="9 12">426_9</strain>
    </source>
</reference>
<evidence type="ECO:0000256" key="4">
    <source>
        <dbReference type="ARBA" id="ARBA00022989"/>
    </source>
</evidence>
<dbReference type="EMBL" id="JACRTI010000057">
    <property type="protein sequence ID" value="MBC8603418.1"/>
    <property type="molecule type" value="Genomic_DNA"/>
</dbReference>
<feature type="transmembrane region" description="Helical" evidence="6">
    <location>
        <begin position="353"/>
        <end position="376"/>
    </location>
</feature>
<evidence type="ECO:0000256" key="1">
    <source>
        <dbReference type="ARBA" id="ARBA00004651"/>
    </source>
</evidence>
<dbReference type="AlphaFoldDB" id="A0A3D8HA49"/>
<dbReference type="Proteomes" id="UP000256321">
    <property type="component" value="Unassembled WGS sequence"/>
</dbReference>
<evidence type="ECO:0000313" key="10">
    <source>
        <dbReference type="EMBL" id="RDU47873.1"/>
    </source>
</evidence>
<dbReference type="GO" id="GO:0005886">
    <property type="term" value="C:plasma membrane"/>
    <property type="evidence" value="ECO:0007669"/>
    <property type="project" value="UniProtKB-SubCell"/>
</dbReference>
<gene>
    <name evidence="10" type="ORF">DWU89_17430</name>
    <name evidence="9" type="ORF">H8784_17025</name>
</gene>
<feature type="transmembrane region" description="Helical" evidence="6">
    <location>
        <begin position="696"/>
        <end position="716"/>
    </location>
</feature>
<dbReference type="PANTHER" id="PTHR30572">
    <property type="entry name" value="MEMBRANE COMPONENT OF TRANSPORTER-RELATED"/>
    <property type="match status" value="1"/>
</dbReference>
<reference evidence="10 11" key="1">
    <citation type="submission" date="2018-07" db="EMBL/GenBank/DDBJ databases">
        <title>Parabacteroides acidifaciens nov. sp., isolated from human feces.</title>
        <authorList>
            <person name="Wang Y.J."/>
        </authorList>
    </citation>
    <scope>NUCLEOTIDE SEQUENCE [LARGE SCALE GENOMIC DNA]</scope>
    <source>
        <strain evidence="10 11">426-9</strain>
    </source>
</reference>
<protein>
    <submittedName>
        <fullName evidence="10">ABC transporter permease</fullName>
    </submittedName>
</protein>
<comment type="subcellular location">
    <subcellularLocation>
        <location evidence="1">Cell membrane</location>
        <topology evidence="1">Multi-pass membrane protein</topology>
    </subcellularLocation>
</comment>
<keyword evidence="2" id="KW-1003">Cell membrane</keyword>
<comment type="caution">
    <text evidence="10">The sequence shown here is derived from an EMBL/GenBank/DDBJ whole genome shotgun (WGS) entry which is preliminary data.</text>
</comment>
<organism evidence="10 11">
    <name type="scientific">Parabacteroides acidifaciens</name>
    <dbReference type="NCBI Taxonomy" id="2290935"/>
    <lineage>
        <taxon>Bacteria</taxon>
        <taxon>Pseudomonadati</taxon>
        <taxon>Bacteroidota</taxon>
        <taxon>Bacteroidia</taxon>
        <taxon>Bacteroidales</taxon>
        <taxon>Tannerellaceae</taxon>
        <taxon>Parabacteroides</taxon>
    </lineage>
</organism>
<evidence type="ECO:0000313" key="12">
    <source>
        <dbReference type="Proteomes" id="UP000629596"/>
    </source>
</evidence>
<evidence type="ECO:0000313" key="11">
    <source>
        <dbReference type="Proteomes" id="UP000256321"/>
    </source>
</evidence>
<feature type="domain" description="ABC3 transporter permease C-terminal" evidence="7">
    <location>
        <begin position="647"/>
        <end position="760"/>
    </location>
</feature>
<evidence type="ECO:0000256" key="6">
    <source>
        <dbReference type="SAM" id="Phobius"/>
    </source>
</evidence>
<dbReference type="InterPro" id="IPR003838">
    <property type="entry name" value="ABC3_permease_C"/>
</dbReference>
<keyword evidence="12" id="KW-1185">Reference proteome</keyword>
<dbReference type="Proteomes" id="UP000629596">
    <property type="component" value="Unassembled WGS sequence"/>
</dbReference>
<keyword evidence="5 6" id="KW-0472">Membrane</keyword>
<evidence type="ECO:0000259" key="8">
    <source>
        <dbReference type="Pfam" id="PF12704"/>
    </source>
</evidence>
<dbReference type="Pfam" id="PF12704">
    <property type="entry name" value="MacB_PCD"/>
    <property type="match status" value="1"/>
</dbReference>
<keyword evidence="4 6" id="KW-1133">Transmembrane helix</keyword>
<evidence type="ECO:0000259" key="7">
    <source>
        <dbReference type="Pfam" id="PF02687"/>
    </source>
</evidence>
<evidence type="ECO:0000313" key="9">
    <source>
        <dbReference type="EMBL" id="MBC8603418.1"/>
    </source>
</evidence>
<proteinExistence type="predicted"/>
<dbReference type="GO" id="GO:0022857">
    <property type="term" value="F:transmembrane transporter activity"/>
    <property type="evidence" value="ECO:0007669"/>
    <property type="project" value="TreeGrafter"/>
</dbReference>
<accession>A0A3D8HA49</accession>
<dbReference type="InterPro" id="IPR050250">
    <property type="entry name" value="Macrolide_Exporter_MacB"/>
</dbReference>
<feature type="transmembrane region" description="Helical" evidence="6">
    <location>
        <begin position="397"/>
        <end position="420"/>
    </location>
</feature>
<sequence>MLGFVLGMTAAFLIYLWVVDELTFEDFQKDADSIYRVVTVDKFDDGRLVKKGNGGSAALSNAFRKEFPQVEDATFIRGEGQRPFFLGEKQYEADVAYVDTTFFRFFSFPVLSGDPNRIHTEPASVVISDRMARKLFGTDNAVGKEFQGVYYGPVAYYKVAAVIAVPRKSHIQADIFFASSEYAKGSNITLGSSWGPFTEALVYVKMGNIRMTYADRKRMSLLMKEHTGDDVYLMFQPLKEIHLHTNFEDVAVRNHGSLSLIWLFSALALLVIFMGAFNFTTLSTARASLRFREIGARKVCGAKRHALVMQFLSESIVQAFLSLVLALALTELLLPFFNMFVGKDIRLVFSWEVVWFILLGILGIGVLAGSYPALYMSSLNPLLAFKGGKISGKKGDFIKGLVCVQFFIAILLVICTSVIFKQLYYMQHKDLGLDKENVVSVKTNLWYEVDAYKKEVLKNPNVKSVSMGTQIDNYLEGYDVESLKELTWQTNDEMSKMKAAFLFADGDFVKTYGIQILKGEAMKSDYDAYWRYENRMVMINETAWKQMHVEDPIGIETNLGKIVGVVKDFNFSPLRKPILPVCIIYTPENMYSLHFKIAPENKAETIRFLKELYERMNPGQFFTYEFFDDALSRTYAPERQQGYVSLIFTFIAILIAMMGVFGLVALSAQQRTKEIGIRKVNGAHTERIVKMFCREYMLRLAIAFVVACPVAYFLMHNWLAGFAYRTTLSWWLFPLAGLIILLITLLTVIGQSYRSASQNPVKSLRYE</sequence>
<evidence type="ECO:0000256" key="3">
    <source>
        <dbReference type="ARBA" id="ARBA00022692"/>
    </source>
</evidence>
<feature type="domain" description="ABC3 transporter permease C-terminal" evidence="7">
    <location>
        <begin position="266"/>
        <end position="381"/>
    </location>
</feature>
<feature type="transmembrane region" description="Helical" evidence="6">
    <location>
        <begin position="260"/>
        <end position="282"/>
    </location>
</feature>
<name>A0A3D8HA49_9BACT</name>
<dbReference type="InterPro" id="IPR025857">
    <property type="entry name" value="MacB_PCD"/>
</dbReference>
<feature type="transmembrane region" description="Helical" evidence="6">
    <location>
        <begin position="319"/>
        <end position="341"/>
    </location>
</feature>
<feature type="transmembrane region" description="Helical" evidence="6">
    <location>
        <begin position="728"/>
        <end position="749"/>
    </location>
</feature>